<evidence type="ECO:0000313" key="8">
    <source>
        <dbReference type="EMBL" id="PIK59595.1"/>
    </source>
</evidence>
<dbReference type="Proteomes" id="UP000230750">
    <property type="component" value="Unassembled WGS sequence"/>
</dbReference>
<evidence type="ECO:0000256" key="5">
    <source>
        <dbReference type="SAM" id="MobiDB-lite"/>
    </source>
</evidence>
<dbReference type="PROSITE" id="PS50238">
    <property type="entry name" value="RHOGAP"/>
    <property type="match status" value="1"/>
</dbReference>
<protein>
    <submittedName>
        <fullName evidence="8">Putative rho GTPase-activating protein 32</fullName>
    </submittedName>
</protein>
<evidence type="ECO:0000256" key="1">
    <source>
        <dbReference type="ARBA" id="ARBA00008795"/>
    </source>
</evidence>
<name>A0A2G8LH79_STIJA</name>
<dbReference type="SMART" id="SM00324">
    <property type="entry name" value="RhoGAP"/>
    <property type="match status" value="1"/>
</dbReference>
<evidence type="ECO:0000313" key="9">
    <source>
        <dbReference type="Proteomes" id="UP000230750"/>
    </source>
</evidence>
<dbReference type="GO" id="GO:0007264">
    <property type="term" value="P:small GTPase-mediated signal transduction"/>
    <property type="evidence" value="ECO:0007669"/>
    <property type="project" value="TreeGrafter"/>
</dbReference>
<comment type="caution">
    <text evidence="8">The sequence shown here is derived from an EMBL/GenBank/DDBJ whole genome shotgun (WGS) entry which is preliminary data.</text>
</comment>
<dbReference type="Pfam" id="PF00018">
    <property type="entry name" value="SH3_1"/>
    <property type="match status" value="1"/>
</dbReference>
<dbReference type="FunFam" id="1.10.555.10:FF:000002">
    <property type="entry name" value="rho GTPase-activating protein 32 isoform X1"/>
    <property type="match status" value="1"/>
</dbReference>
<evidence type="ECO:0000256" key="4">
    <source>
        <dbReference type="PROSITE-ProRule" id="PRU00192"/>
    </source>
</evidence>
<feature type="domain" description="Rho-GAP" evidence="7">
    <location>
        <begin position="431"/>
        <end position="620"/>
    </location>
</feature>
<evidence type="ECO:0000259" key="7">
    <source>
        <dbReference type="PROSITE" id="PS50238"/>
    </source>
</evidence>
<dbReference type="InterPro" id="IPR036871">
    <property type="entry name" value="PX_dom_sf"/>
</dbReference>
<dbReference type="SUPFAM" id="SSF50044">
    <property type="entry name" value="SH3-domain"/>
    <property type="match status" value="1"/>
</dbReference>
<proteinExistence type="inferred from homology"/>
<feature type="region of interest" description="Disordered" evidence="5">
    <location>
        <begin position="735"/>
        <end position="759"/>
    </location>
</feature>
<dbReference type="OrthoDB" id="5873004at2759"/>
<dbReference type="Gene3D" id="3.30.1520.10">
    <property type="entry name" value="Phox-like domain"/>
    <property type="match status" value="1"/>
</dbReference>
<evidence type="ECO:0000256" key="2">
    <source>
        <dbReference type="ARBA" id="ARBA00022443"/>
    </source>
</evidence>
<dbReference type="STRING" id="307972.A0A2G8LH79"/>
<organism evidence="8 9">
    <name type="scientific">Stichopus japonicus</name>
    <name type="common">Sea cucumber</name>
    <dbReference type="NCBI Taxonomy" id="307972"/>
    <lineage>
        <taxon>Eukaryota</taxon>
        <taxon>Metazoa</taxon>
        <taxon>Echinodermata</taxon>
        <taxon>Eleutherozoa</taxon>
        <taxon>Echinozoa</taxon>
        <taxon>Holothuroidea</taxon>
        <taxon>Aspidochirotacea</taxon>
        <taxon>Aspidochirotida</taxon>
        <taxon>Stichopodidae</taxon>
        <taxon>Apostichopus</taxon>
    </lineage>
</organism>
<keyword evidence="2 4" id="KW-0728">SH3 domain</keyword>
<dbReference type="InterPro" id="IPR001452">
    <property type="entry name" value="SH3_domain"/>
</dbReference>
<dbReference type="GO" id="GO:0005096">
    <property type="term" value="F:GTPase activator activity"/>
    <property type="evidence" value="ECO:0007669"/>
    <property type="project" value="UniProtKB-KW"/>
</dbReference>
<evidence type="ECO:0000256" key="3">
    <source>
        <dbReference type="ARBA" id="ARBA00022468"/>
    </source>
</evidence>
<feature type="domain" description="SH3" evidence="6">
    <location>
        <begin position="315"/>
        <end position="377"/>
    </location>
</feature>
<dbReference type="Gene3D" id="1.10.555.10">
    <property type="entry name" value="Rho GTPase activation protein"/>
    <property type="match status" value="1"/>
</dbReference>
<comment type="similarity">
    <text evidence="1">Belongs to the PX domain-containing GAP family.</text>
</comment>
<dbReference type="SMART" id="SM00326">
    <property type="entry name" value="SH3"/>
    <property type="match status" value="1"/>
</dbReference>
<dbReference type="FunFam" id="2.30.30.40:FF:000207">
    <property type="entry name" value="CLUMA_CG020965, isoform A"/>
    <property type="match status" value="1"/>
</dbReference>
<accession>A0A2G8LH79</accession>
<keyword evidence="3" id="KW-0343">GTPase activation</keyword>
<dbReference type="InterPro" id="IPR008936">
    <property type="entry name" value="Rho_GTPase_activation_prot"/>
</dbReference>
<gene>
    <name evidence="8" type="ORF">BSL78_03513</name>
</gene>
<sequence>MCKRYIGGLQLGWKASNLVGKQAIFIYTRSVGWYQSQQLQEIFTTVGWYQTLQLQEIFTIFGWYTTLQLQEIFTTVGWYLTLQLQAIFTTAGWYETLQLQEIFTTVDWYQALQLQEIFTTGCLCRKQTSPRLCIPGQNIASRMQNPAFETMLPETVNVQDTSTRFPKLNDCAHFHYDNVELSEVMLSMHDDPDFEEALSNKNSLPECLIAIFTVRVSSKERVWLIKRSYEDFRVLDKQLHSCIYDRRYSQLVELPKGIPLAGNKEAVRAMLSHYLSRFSQIAGNMINCGPVLNWMEMENHGNHVIANDESAINIPAVAAAHVTKRYIAQAPDEISLEVGDMISVIDMPPSEETSWWRGKNGFDVGFFPSQCIELIGEHLPPSVAERVPRTPKPVLRKQGKLILFLRSFIVARPTKRGLKERGILRERVFGCDLGEHLMNSASEIPLVIKACTEFLEEHGVVDGIYRQSGVASNVQKLRDDFDCDIMPDLALYQKDVHCVSAVCKLYFRELPNPLLTYQLYKHFEEAAMSQDEVQLYQMHDTVQQLPPPHYRTLEYLIRHLAKMSTNHHITGMNIKNLAIVWAPNLLRSKDIEVGSCAAFLEIKVQATVVEYLIRNVDIIFNDKLLPEGADRDLLLSQLRPKSLVLSAPAFKLLSLEEARARSATVVEADEKPKYIEVGGGPSALPKQYHTVIDLPYDSSFCRKRLTTKSKKSPVWRAFFSRKEGKRKGNELAIKKGKRGSLRSVRSEESLSSTESGLNAKKRDEDLTAFIYQKGLRDKQSEMFNQIEGL</sequence>
<keyword evidence="9" id="KW-1185">Reference proteome</keyword>
<dbReference type="InterPro" id="IPR036028">
    <property type="entry name" value="SH3-like_dom_sf"/>
</dbReference>
<dbReference type="PROSITE" id="PS50002">
    <property type="entry name" value="SH3"/>
    <property type="match status" value="1"/>
</dbReference>
<dbReference type="AlphaFoldDB" id="A0A2G8LH79"/>
<dbReference type="PANTHER" id="PTHR15729">
    <property type="entry name" value="CDC42 GTPASE-ACTIVATING PROTEIN"/>
    <property type="match status" value="1"/>
</dbReference>
<reference evidence="8 9" key="1">
    <citation type="journal article" date="2017" name="PLoS Biol.">
        <title>The sea cucumber genome provides insights into morphological evolution and visceral regeneration.</title>
        <authorList>
            <person name="Zhang X."/>
            <person name="Sun L."/>
            <person name="Yuan J."/>
            <person name="Sun Y."/>
            <person name="Gao Y."/>
            <person name="Zhang L."/>
            <person name="Li S."/>
            <person name="Dai H."/>
            <person name="Hamel J.F."/>
            <person name="Liu C."/>
            <person name="Yu Y."/>
            <person name="Liu S."/>
            <person name="Lin W."/>
            <person name="Guo K."/>
            <person name="Jin S."/>
            <person name="Xu P."/>
            <person name="Storey K.B."/>
            <person name="Huan P."/>
            <person name="Zhang T."/>
            <person name="Zhou Y."/>
            <person name="Zhang J."/>
            <person name="Lin C."/>
            <person name="Li X."/>
            <person name="Xing L."/>
            <person name="Huo D."/>
            <person name="Sun M."/>
            <person name="Wang L."/>
            <person name="Mercier A."/>
            <person name="Li F."/>
            <person name="Yang H."/>
            <person name="Xiang J."/>
        </authorList>
    </citation>
    <scope>NUCLEOTIDE SEQUENCE [LARGE SCALE GENOMIC DNA]</scope>
    <source>
        <strain evidence="8">Shaxun</strain>
        <tissue evidence="8">Muscle</tissue>
    </source>
</reference>
<dbReference type="Gene3D" id="2.30.30.40">
    <property type="entry name" value="SH3 Domains"/>
    <property type="match status" value="1"/>
</dbReference>
<dbReference type="CDD" id="cd11835">
    <property type="entry name" value="SH3_ARHGAP32_33"/>
    <property type="match status" value="1"/>
</dbReference>
<evidence type="ECO:0000259" key="6">
    <source>
        <dbReference type="PROSITE" id="PS50002"/>
    </source>
</evidence>
<dbReference type="SUPFAM" id="SSF48350">
    <property type="entry name" value="GTPase activation domain, GAP"/>
    <property type="match status" value="1"/>
</dbReference>
<dbReference type="PANTHER" id="PTHR15729:SF10">
    <property type="entry name" value="GTPASE-ACTIVATING PROTEIN CDGAPR"/>
    <property type="match status" value="1"/>
</dbReference>
<dbReference type="SUPFAM" id="SSF64268">
    <property type="entry name" value="PX domain"/>
    <property type="match status" value="1"/>
</dbReference>
<dbReference type="EMBL" id="MRZV01000079">
    <property type="protein sequence ID" value="PIK59595.1"/>
    <property type="molecule type" value="Genomic_DNA"/>
</dbReference>
<dbReference type="Pfam" id="PF00620">
    <property type="entry name" value="RhoGAP"/>
    <property type="match status" value="1"/>
</dbReference>
<dbReference type="InterPro" id="IPR000198">
    <property type="entry name" value="RhoGAP_dom"/>
</dbReference>
<dbReference type="InterPro" id="IPR051576">
    <property type="entry name" value="PX-Rho_GAP"/>
</dbReference>
<dbReference type="GO" id="GO:0035091">
    <property type="term" value="F:phosphatidylinositol binding"/>
    <property type="evidence" value="ECO:0007669"/>
    <property type="project" value="InterPro"/>
</dbReference>